<accession>A0ABS0II59</accession>
<feature type="region of interest" description="Disordered" evidence="1">
    <location>
        <begin position="57"/>
        <end position="81"/>
    </location>
</feature>
<dbReference type="EMBL" id="JADQDQ010000004">
    <property type="protein sequence ID" value="MBF9238049.1"/>
    <property type="molecule type" value="Genomic_DNA"/>
</dbReference>
<evidence type="ECO:0000313" key="2">
    <source>
        <dbReference type="EMBL" id="MBF9238049.1"/>
    </source>
</evidence>
<gene>
    <name evidence="2" type="ORF">I2I05_11650</name>
</gene>
<sequence length="81" mass="9135">MSHTPTTAGTKLKADAHTKLLVYFKDGNARTWYSRSNASSYVPVNPRDLEIKRLKSMRRAATPKSTSPLSTTSTLERRRPE</sequence>
<proteinExistence type="predicted"/>
<reference evidence="2 3" key="1">
    <citation type="submission" date="2020-11" db="EMBL/GenBank/DDBJ databases">
        <authorList>
            <person name="Kim M.K."/>
        </authorList>
    </citation>
    <scope>NUCLEOTIDE SEQUENCE [LARGE SCALE GENOMIC DNA]</scope>
    <source>
        <strain evidence="2 3">BT683</strain>
    </source>
</reference>
<comment type="caution">
    <text evidence="2">The sequence shown here is derived from an EMBL/GenBank/DDBJ whole genome shotgun (WGS) entry which is preliminary data.</text>
</comment>
<dbReference type="RefSeq" id="WP_196282414.1">
    <property type="nucleotide sequence ID" value="NZ_JADQDQ010000004.1"/>
</dbReference>
<organism evidence="2 3">
    <name type="scientific">Hymenobacter jeongseonensis</name>
    <dbReference type="NCBI Taxonomy" id="2791027"/>
    <lineage>
        <taxon>Bacteria</taxon>
        <taxon>Pseudomonadati</taxon>
        <taxon>Bacteroidota</taxon>
        <taxon>Cytophagia</taxon>
        <taxon>Cytophagales</taxon>
        <taxon>Hymenobacteraceae</taxon>
        <taxon>Hymenobacter</taxon>
    </lineage>
</organism>
<protein>
    <recommendedName>
        <fullName evidence="4">Arm DNA-binding domain-containing protein</fullName>
    </recommendedName>
</protein>
<feature type="compositionally biased region" description="Low complexity" evidence="1">
    <location>
        <begin position="65"/>
        <end position="74"/>
    </location>
</feature>
<keyword evidence="3" id="KW-1185">Reference proteome</keyword>
<evidence type="ECO:0008006" key="4">
    <source>
        <dbReference type="Google" id="ProtNLM"/>
    </source>
</evidence>
<evidence type="ECO:0000313" key="3">
    <source>
        <dbReference type="Proteomes" id="UP000597617"/>
    </source>
</evidence>
<evidence type="ECO:0000256" key="1">
    <source>
        <dbReference type="SAM" id="MobiDB-lite"/>
    </source>
</evidence>
<name>A0ABS0II59_9BACT</name>
<dbReference type="Proteomes" id="UP000597617">
    <property type="component" value="Unassembled WGS sequence"/>
</dbReference>